<name>A0AC61MPK4_9FIRM</name>
<evidence type="ECO:0000313" key="1">
    <source>
        <dbReference type="EMBL" id="QQK07449.1"/>
    </source>
</evidence>
<keyword evidence="2" id="KW-1185">Reference proteome</keyword>
<reference evidence="1 2" key="1">
    <citation type="journal article" date="2022" name="Int. J. Syst. Evol. Microbiol.">
        <title>Miniphocaeibacter halophilus sp. nov., an ammonium-tolerant acetate-producing bacterium isolated from a biogas system.</title>
        <authorList>
            <person name="Schnurer A."/>
            <person name="Singh A."/>
            <person name="Bi S."/>
            <person name="Qiao W."/>
            <person name="Westerholm M."/>
        </authorList>
    </citation>
    <scope>NUCLEOTIDE SEQUENCE [LARGE SCALE GENOMIC DNA]</scope>
    <source>
        <strain evidence="1 2">AMB_01</strain>
    </source>
</reference>
<protein>
    <submittedName>
        <fullName evidence="1">NAD-dependent DNA ligase LigA</fullName>
        <ecNumber evidence="1">6.5.1.2</ecNumber>
    </submittedName>
</protein>
<dbReference type="EMBL" id="CP066744">
    <property type="protein sequence ID" value="QQK07449.1"/>
    <property type="molecule type" value="Genomic_DNA"/>
</dbReference>
<dbReference type="EC" id="6.5.1.2" evidence="1"/>
<keyword evidence="1" id="KW-0436">Ligase</keyword>
<organism evidence="1 2">
    <name type="scientific">Miniphocaeibacter halophilus</name>
    <dbReference type="NCBI Taxonomy" id="2931922"/>
    <lineage>
        <taxon>Bacteria</taxon>
        <taxon>Bacillati</taxon>
        <taxon>Bacillota</taxon>
        <taxon>Tissierellia</taxon>
        <taxon>Tissierellales</taxon>
        <taxon>Peptoniphilaceae</taxon>
        <taxon>Miniphocaeibacter</taxon>
    </lineage>
</organism>
<sequence length="664" mass="75635">MDKISRIEELIKRVTELNYHYYTLDEPIVSDSEYDELYDELVALEKETGYVKDTSPTQRVGEVLLEGFVKHNHINPLYSLDKAQTFGELNDWVVRCEKMVSNYNAINEDKLPELKYIIELKFDGLTINLTYNNGKLQMAATRGNGTVGEEILPQVKTIRSVPLEIDFKGLMEVQGEGLMPLSELDNYNKNNEIQLKNARNAAAGALRNLNPKETEKRHLTAFFYNIGYIEGKEFSSQLEMVDFIKENKFKVNKFFRIAKNLEEIEETINYIDEYRKTIDILTDGAVIKINDLKTREVLGYTNKFPRWAIAYKFAPEEVSTILKDVVWNVGRTGKVTPSAILEPVEIGDVTVQRATLNNYDDILRKKVELNSRVLIRRSNDVIPEILGVIDDGRETTPIELPTKCPYCHTDLIKDGVHIFCPNSMSCEPQLVSRLVHFASRDAMNIDGLSEKTIEKMLDILNVRQISQIYDLTADNLLKIPGFKEKKTNNLLTAIEKSKDVKLENFIYAIGIPNVGIKTSEDLAKKFKEFSNLSKATVEELTEVDDIGEITAEAIVEFFHDEEIVNGIRSLLSKGIKIENPKEKSIVSSEKFNEKRIVITGSFEKYKRKDLEKIFKEKGAKTGSSVSKNTDFVIVGTDPGSKLTKAQELGVQIIYEDDLEEFIKD</sequence>
<proteinExistence type="predicted"/>
<evidence type="ECO:0000313" key="2">
    <source>
        <dbReference type="Proteomes" id="UP000595814"/>
    </source>
</evidence>
<dbReference type="Proteomes" id="UP000595814">
    <property type="component" value="Chromosome"/>
</dbReference>
<accession>A0AC61MPK4</accession>
<gene>
    <name evidence="1" type="primary">ligA</name>
    <name evidence="1" type="ORF">JFY71_09030</name>
</gene>